<accession>A0A165V3C5</accession>
<sequence length="234" mass="25736">MPRIRAPCQVCSEHESKYTCSKCMIVYCSVSCYKTHREQFCTSGTDQVSAELQPEIGPSTRNDRTGSKEQAVVQPQLDLNPQDSLDTNAERLRPLTSLKWPYIPEESAYPDPLKRDDPKPLQLHQYEAIATSEAVRKALKSHPSLPALLRQIDSLRGQEREDALQQALGVSASDDLGQSGSRSSQGHQFTPVIVKTDEERAALRALAEAVESAVRGGKEGTLGLDWEGSTSEVA</sequence>
<feature type="domain" description="HIT-type" evidence="3">
    <location>
        <begin position="8"/>
        <end position="41"/>
    </location>
</feature>
<evidence type="ECO:0000256" key="1">
    <source>
        <dbReference type="PROSITE-ProRule" id="PRU00453"/>
    </source>
</evidence>
<evidence type="ECO:0000313" key="4">
    <source>
        <dbReference type="EMBL" id="KZT29096.1"/>
    </source>
</evidence>
<dbReference type="CDD" id="cd23024">
    <property type="entry name" value="zf-HIT_ZNHIT2-3"/>
    <property type="match status" value="1"/>
</dbReference>
<dbReference type="EMBL" id="KV425555">
    <property type="protein sequence ID" value="KZT29096.1"/>
    <property type="molecule type" value="Genomic_DNA"/>
</dbReference>
<keyword evidence="1" id="KW-0863">Zinc-finger</keyword>
<dbReference type="STRING" id="1314782.A0A165V3C5"/>
<proteinExistence type="predicted"/>
<dbReference type="PROSITE" id="PS51083">
    <property type="entry name" value="ZF_HIT"/>
    <property type="match status" value="1"/>
</dbReference>
<dbReference type="OrthoDB" id="18412at2759"/>
<feature type="region of interest" description="Disordered" evidence="2">
    <location>
        <begin position="172"/>
        <end position="192"/>
    </location>
</feature>
<dbReference type="InterPro" id="IPR007529">
    <property type="entry name" value="Znf_HIT"/>
</dbReference>
<dbReference type="SUPFAM" id="SSF144232">
    <property type="entry name" value="HIT/MYND zinc finger-like"/>
    <property type="match status" value="1"/>
</dbReference>
<reference evidence="4 5" key="1">
    <citation type="journal article" date="2016" name="Mol. Biol. Evol.">
        <title>Comparative Genomics of Early-Diverging Mushroom-Forming Fungi Provides Insights into the Origins of Lignocellulose Decay Capabilities.</title>
        <authorList>
            <person name="Nagy L.G."/>
            <person name="Riley R."/>
            <person name="Tritt A."/>
            <person name="Adam C."/>
            <person name="Daum C."/>
            <person name="Floudas D."/>
            <person name="Sun H."/>
            <person name="Yadav J.S."/>
            <person name="Pangilinan J."/>
            <person name="Larsson K.H."/>
            <person name="Matsuura K."/>
            <person name="Barry K."/>
            <person name="Labutti K."/>
            <person name="Kuo R."/>
            <person name="Ohm R.A."/>
            <person name="Bhattacharya S.S."/>
            <person name="Shirouzu T."/>
            <person name="Yoshinaga Y."/>
            <person name="Martin F.M."/>
            <person name="Grigoriev I.V."/>
            <person name="Hibbett D.S."/>
        </authorList>
    </citation>
    <scope>NUCLEOTIDE SEQUENCE [LARGE SCALE GENOMIC DNA]</scope>
    <source>
        <strain evidence="4 5">HHB14362 ss-1</strain>
    </source>
</reference>
<evidence type="ECO:0000313" key="5">
    <source>
        <dbReference type="Proteomes" id="UP000076761"/>
    </source>
</evidence>
<organism evidence="4 5">
    <name type="scientific">Neolentinus lepideus HHB14362 ss-1</name>
    <dbReference type="NCBI Taxonomy" id="1314782"/>
    <lineage>
        <taxon>Eukaryota</taxon>
        <taxon>Fungi</taxon>
        <taxon>Dikarya</taxon>
        <taxon>Basidiomycota</taxon>
        <taxon>Agaricomycotina</taxon>
        <taxon>Agaricomycetes</taxon>
        <taxon>Gloeophyllales</taxon>
        <taxon>Gloeophyllaceae</taxon>
        <taxon>Neolentinus</taxon>
    </lineage>
</organism>
<feature type="region of interest" description="Disordered" evidence="2">
    <location>
        <begin position="52"/>
        <end position="72"/>
    </location>
</feature>
<feature type="compositionally biased region" description="Low complexity" evidence="2">
    <location>
        <begin position="177"/>
        <end position="188"/>
    </location>
</feature>
<evidence type="ECO:0000256" key="2">
    <source>
        <dbReference type="SAM" id="MobiDB-lite"/>
    </source>
</evidence>
<dbReference type="Pfam" id="PF04438">
    <property type="entry name" value="zf-HIT"/>
    <property type="match status" value="1"/>
</dbReference>
<keyword evidence="1" id="KW-0862">Zinc</keyword>
<dbReference type="AlphaFoldDB" id="A0A165V3C5"/>
<name>A0A165V3C5_9AGAM</name>
<dbReference type="InParanoid" id="A0A165V3C5"/>
<keyword evidence="5" id="KW-1185">Reference proteome</keyword>
<dbReference type="GO" id="GO:0008270">
    <property type="term" value="F:zinc ion binding"/>
    <property type="evidence" value="ECO:0007669"/>
    <property type="project" value="UniProtKB-UniRule"/>
</dbReference>
<gene>
    <name evidence="4" type="ORF">NEOLEDRAFT_1128648</name>
</gene>
<protein>
    <recommendedName>
        <fullName evidence="3">HIT-type domain-containing protein</fullName>
    </recommendedName>
</protein>
<dbReference type="Proteomes" id="UP000076761">
    <property type="component" value="Unassembled WGS sequence"/>
</dbReference>
<evidence type="ECO:0000259" key="3">
    <source>
        <dbReference type="PROSITE" id="PS51083"/>
    </source>
</evidence>
<dbReference type="Gene3D" id="3.30.60.190">
    <property type="match status" value="1"/>
</dbReference>
<keyword evidence="1" id="KW-0479">Metal-binding</keyword>